<dbReference type="Proteomes" id="UP000319525">
    <property type="component" value="Unassembled WGS sequence"/>
</dbReference>
<dbReference type="AlphaFoldDB" id="A0A4Y3QNG7"/>
<dbReference type="InterPro" id="IPR011990">
    <property type="entry name" value="TPR-like_helical_dom_sf"/>
</dbReference>
<dbReference type="Pfam" id="PF18733">
    <property type="entry name" value="HEPN_LA2681"/>
    <property type="match status" value="1"/>
</dbReference>
<feature type="repeat" description="TPR" evidence="1">
    <location>
        <begin position="157"/>
        <end position="190"/>
    </location>
</feature>
<sequence length="521" mass="57938">MRDIHGELDRLAQLPDQARMRVLTGVQEQIARLRQLHAPTEVSTEDYYEVLCRAAGMMSDAIPPGSRDDVLVDAEESFREVMAADVSESLKAWAAYSLGTTVSEQIDVAERRRWASKDGYDPEEQPLRWSLRERLRETRLLLAGTGHSPYVEPILRSKALCNLGNALDTSGRWLEAYEAYQDSLTEYPNNGNAAGNIAELLASRIRLRRGQPGHYAALFNRYARLAKRLREHTIGISSEAAADGWDALREIDGVGHESHDGDSGDFYQRWVAQNRLALSVAMEGLGSEGPRWDDADVEAALIPTDSPTPLAIFAAVNVLKSEYLVARRLAYDGIVELADGATDESGTYAETNDNSVFGQPAAKIVLAQRATLDVLDKIAVVANLYFEVGDPADRVKFRTFWTNRKTSELRPELPQFKPWPNYRFALAELAYDVDENGLYADAQLLRNAGTHRLVHVKRDGYTGPTRDAIVSVGEKDLASASLQALRVARAAYLYLLDFIAEDYLAFGDEDQPTTLIETRLS</sequence>
<proteinExistence type="predicted"/>
<dbReference type="PROSITE" id="PS50005">
    <property type="entry name" value="TPR"/>
    <property type="match status" value="1"/>
</dbReference>
<protein>
    <recommendedName>
        <fullName evidence="2">LA2681-like HEPN domain-containing protein</fullName>
    </recommendedName>
</protein>
<gene>
    <name evidence="3" type="ORF">MTE01_27690</name>
</gene>
<name>A0A4Y3QNG7_MICTE</name>
<reference evidence="3 4" key="1">
    <citation type="submission" date="2019-06" db="EMBL/GenBank/DDBJ databases">
        <title>Whole genome shotgun sequence of Microbacterium testaceum NBRC 12675.</title>
        <authorList>
            <person name="Hosoyama A."/>
            <person name="Uohara A."/>
            <person name="Ohji S."/>
            <person name="Ichikawa N."/>
        </authorList>
    </citation>
    <scope>NUCLEOTIDE SEQUENCE [LARGE SCALE GENOMIC DNA]</scope>
    <source>
        <strain evidence="3 4">NBRC 12675</strain>
    </source>
</reference>
<keyword evidence="1" id="KW-0802">TPR repeat</keyword>
<accession>A0A4Y3QNG7</accession>
<dbReference type="EMBL" id="BJML01000010">
    <property type="protein sequence ID" value="GEB46824.1"/>
    <property type="molecule type" value="Genomic_DNA"/>
</dbReference>
<dbReference type="InterPro" id="IPR040826">
    <property type="entry name" value="HEPN_LA2681"/>
</dbReference>
<evidence type="ECO:0000313" key="3">
    <source>
        <dbReference type="EMBL" id="GEB46824.1"/>
    </source>
</evidence>
<dbReference type="Gene3D" id="1.25.40.10">
    <property type="entry name" value="Tetratricopeptide repeat domain"/>
    <property type="match status" value="1"/>
</dbReference>
<comment type="caution">
    <text evidence="3">The sequence shown here is derived from an EMBL/GenBank/DDBJ whole genome shotgun (WGS) entry which is preliminary data.</text>
</comment>
<evidence type="ECO:0000259" key="2">
    <source>
        <dbReference type="Pfam" id="PF18733"/>
    </source>
</evidence>
<organism evidence="3 4">
    <name type="scientific">Microbacterium testaceum</name>
    <name type="common">Aureobacterium testaceum</name>
    <name type="synonym">Brevibacterium testaceum</name>
    <dbReference type="NCBI Taxonomy" id="2033"/>
    <lineage>
        <taxon>Bacteria</taxon>
        <taxon>Bacillati</taxon>
        <taxon>Actinomycetota</taxon>
        <taxon>Actinomycetes</taxon>
        <taxon>Micrococcales</taxon>
        <taxon>Microbacteriaceae</taxon>
        <taxon>Microbacterium</taxon>
    </lineage>
</organism>
<evidence type="ECO:0000256" key="1">
    <source>
        <dbReference type="PROSITE-ProRule" id="PRU00339"/>
    </source>
</evidence>
<dbReference type="SMART" id="SM00028">
    <property type="entry name" value="TPR"/>
    <property type="match status" value="1"/>
</dbReference>
<dbReference type="SUPFAM" id="SSF48452">
    <property type="entry name" value="TPR-like"/>
    <property type="match status" value="1"/>
</dbReference>
<feature type="domain" description="LA2681-like HEPN" evidence="2">
    <location>
        <begin position="308"/>
        <end position="501"/>
    </location>
</feature>
<dbReference type="InterPro" id="IPR019734">
    <property type="entry name" value="TPR_rpt"/>
</dbReference>
<evidence type="ECO:0000313" key="4">
    <source>
        <dbReference type="Proteomes" id="UP000319525"/>
    </source>
</evidence>